<dbReference type="InterPro" id="IPR011320">
    <property type="entry name" value="RNase_H1_N"/>
</dbReference>
<evidence type="ECO:0000256" key="1">
    <source>
        <dbReference type="SAM" id="MobiDB-lite"/>
    </source>
</evidence>
<proteinExistence type="predicted"/>
<dbReference type="AlphaFoldDB" id="A0AAW0ARU0"/>
<feature type="compositionally biased region" description="Acidic residues" evidence="1">
    <location>
        <begin position="174"/>
        <end position="187"/>
    </location>
</feature>
<feature type="compositionally biased region" description="Basic and acidic residues" evidence="1">
    <location>
        <begin position="225"/>
        <end position="234"/>
    </location>
</feature>
<dbReference type="InterPro" id="IPR009027">
    <property type="entry name" value="Ribosomal_bL9/RNase_H1_N"/>
</dbReference>
<protein>
    <recommendedName>
        <fullName evidence="2">Ribonuclease H1 N-terminal domain-containing protein</fullName>
    </recommendedName>
</protein>
<evidence type="ECO:0000313" key="4">
    <source>
        <dbReference type="Proteomes" id="UP001383192"/>
    </source>
</evidence>
<feature type="domain" description="Ribonuclease H1 N-terminal" evidence="2">
    <location>
        <begin position="107"/>
        <end position="149"/>
    </location>
</feature>
<dbReference type="InterPro" id="IPR037056">
    <property type="entry name" value="RNase_H1_N_sf"/>
</dbReference>
<keyword evidence="4" id="KW-1185">Reference proteome</keyword>
<organism evidence="3 4">
    <name type="scientific">Paramarasmius palmivorus</name>
    <dbReference type="NCBI Taxonomy" id="297713"/>
    <lineage>
        <taxon>Eukaryota</taxon>
        <taxon>Fungi</taxon>
        <taxon>Dikarya</taxon>
        <taxon>Basidiomycota</taxon>
        <taxon>Agaricomycotina</taxon>
        <taxon>Agaricomycetes</taxon>
        <taxon>Agaricomycetidae</taxon>
        <taxon>Agaricales</taxon>
        <taxon>Marasmiineae</taxon>
        <taxon>Marasmiaceae</taxon>
        <taxon>Paramarasmius</taxon>
    </lineage>
</organism>
<dbReference type="Proteomes" id="UP001383192">
    <property type="component" value="Unassembled WGS sequence"/>
</dbReference>
<dbReference type="Gene3D" id="3.40.970.10">
    <property type="entry name" value="Ribonuclease H1, N-terminal domain"/>
    <property type="match status" value="1"/>
</dbReference>
<evidence type="ECO:0000313" key="3">
    <source>
        <dbReference type="EMBL" id="KAK7015548.1"/>
    </source>
</evidence>
<accession>A0AAW0ARU0</accession>
<feature type="compositionally biased region" description="Low complexity" evidence="1">
    <location>
        <begin position="202"/>
        <end position="211"/>
    </location>
</feature>
<dbReference type="SUPFAM" id="SSF55658">
    <property type="entry name" value="L9 N-domain-like"/>
    <property type="match status" value="1"/>
</dbReference>
<reference evidence="3 4" key="1">
    <citation type="submission" date="2024-01" db="EMBL/GenBank/DDBJ databases">
        <title>A draft genome for a cacao thread blight-causing isolate of Paramarasmius palmivorus.</title>
        <authorList>
            <person name="Baruah I.K."/>
            <person name="Bukari Y."/>
            <person name="Amoako-Attah I."/>
            <person name="Meinhardt L.W."/>
            <person name="Bailey B.A."/>
            <person name="Cohen S.P."/>
        </authorList>
    </citation>
    <scope>NUCLEOTIDE SEQUENCE [LARGE SCALE GENOMIC DNA]</scope>
    <source>
        <strain evidence="3 4">GH-12</strain>
    </source>
</reference>
<dbReference type="EMBL" id="JAYKXP010000315">
    <property type="protein sequence ID" value="KAK7015548.1"/>
    <property type="molecule type" value="Genomic_DNA"/>
</dbReference>
<comment type="caution">
    <text evidence="3">The sequence shown here is derived from an EMBL/GenBank/DDBJ whole genome shotgun (WGS) entry which is preliminary data.</text>
</comment>
<gene>
    <name evidence="3" type="ORF">VNI00_019082</name>
</gene>
<dbReference type="Pfam" id="PF01693">
    <property type="entry name" value="Cauli_VI"/>
    <property type="match status" value="1"/>
</dbReference>
<feature type="region of interest" description="Disordered" evidence="1">
    <location>
        <begin position="172"/>
        <end position="234"/>
    </location>
</feature>
<sequence length="234" mass="26096">MTNENIHSSEGEKLSSNFGQTNAVTAADGYTFTSHNEGSTTVRTVQTFQDWKITTVTTFERLPGINSTPNASESVTSNHAAPSVASLPGVPHPSELQLRPGMQYHTKFYVVFRGREVGIFYNWKHEARHVVEGVPHNCHRVYSTWDEALKKYAEAYYGEFPDHELAIINPENTSSDDEEVEQDDEDDSTYKAEDTDMESDSGSEGASSEGEGSSDDEMDYESESEEHPHRESSV</sequence>
<evidence type="ECO:0000259" key="2">
    <source>
        <dbReference type="Pfam" id="PF01693"/>
    </source>
</evidence>
<feature type="compositionally biased region" description="Acidic residues" evidence="1">
    <location>
        <begin position="212"/>
        <end position="224"/>
    </location>
</feature>
<name>A0AAW0ARU0_9AGAR</name>